<dbReference type="AlphaFoldDB" id="A0AA94M0X3"/>
<evidence type="ECO:0000313" key="2">
    <source>
        <dbReference type="Proteomes" id="UP000249013"/>
    </source>
</evidence>
<proteinExistence type="predicted"/>
<dbReference type="EMBL" id="LS483409">
    <property type="protein sequence ID" value="SQG78523.1"/>
    <property type="molecule type" value="Genomic_DNA"/>
</dbReference>
<name>A0AA94M0X3_9STRE</name>
<organism evidence="1 2">
    <name type="scientific">Streptococcus gallolyticus</name>
    <dbReference type="NCBI Taxonomy" id="315405"/>
    <lineage>
        <taxon>Bacteria</taxon>
        <taxon>Bacillati</taxon>
        <taxon>Bacillota</taxon>
        <taxon>Bacilli</taxon>
        <taxon>Lactobacillales</taxon>
        <taxon>Streptococcaceae</taxon>
        <taxon>Streptococcus</taxon>
    </lineage>
</organism>
<dbReference type="RefSeq" id="WP_077496043.1">
    <property type="nucleotide sequence ID" value="NZ_LS483409.1"/>
</dbReference>
<reference evidence="1 2" key="1">
    <citation type="submission" date="2018-06" db="EMBL/GenBank/DDBJ databases">
        <authorList>
            <consortium name="Pathogen Informatics"/>
            <person name="Doyle S."/>
        </authorList>
    </citation>
    <scope>NUCLEOTIDE SEQUENCE [LARGE SCALE GENOMIC DNA]</scope>
    <source>
        <strain evidence="1 2">NCTC13773</strain>
    </source>
</reference>
<protein>
    <submittedName>
        <fullName evidence="1">Uncharacterized protein</fullName>
    </submittedName>
</protein>
<accession>A0AA94M0X3</accession>
<gene>
    <name evidence="1" type="ORF">NCTC13773_00289</name>
</gene>
<dbReference type="Proteomes" id="UP000249013">
    <property type="component" value="Chromosome 1"/>
</dbReference>
<sequence>MAYTLEERETIIHYDEMDNCWYFESNVRRHITKILKMEHAFDNVEKELENNLCVSVRARLSDLDNFSVNPFVRNKIKLTDEQKKARAERLKTNSR</sequence>
<evidence type="ECO:0000313" key="1">
    <source>
        <dbReference type="EMBL" id="SQG78523.1"/>
    </source>
</evidence>